<evidence type="ECO:0000313" key="4">
    <source>
        <dbReference type="EMBL" id="CAF1970719.1"/>
    </source>
</evidence>
<evidence type="ECO:0000313" key="3">
    <source>
        <dbReference type="EMBL" id="CAF1680544.1"/>
    </source>
</evidence>
<protein>
    <recommendedName>
        <fullName evidence="2">WAP domain-containing protein</fullName>
    </recommendedName>
</protein>
<dbReference type="AlphaFoldDB" id="A0A816GZT2"/>
<feature type="signal peptide" evidence="1">
    <location>
        <begin position="1"/>
        <end position="19"/>
    </location>
</feature>
<evidence type="ECO:0000259" key="2">
    <source>
        <dbReference type="PROSITE" id="PS51390"/>
    </source>
</evidence>
<dbReference type="EMBL" id="CAJNRE010002198">
    <property type="protein sequence ID" value="CAF1970719.1"/>
    <property type="molecule type" value="Genomic_DNA"/>
</dbReference>
<accession>A0A816GZT2</accession>
<comment type="caution">
    <text evidence="3">The sequence shown here is derived from an EMBL/GenBank/DDBJ whole genome shotgun (WGS) entry which is preliminary data.</text>
</comment>
<name>A0A816GZT2_9BILA</name>
<proteinExistence type="predicted"/>
<dbReference type="InterPro" id="IPR008197">
    <property type="entry name" value="WAP_dom"/>
</dbReference>
<dbReference type="OrthoDB" id="9981362at2759"/>
<evidence type="ECO:0000256" key="1">
    <source>
        <dbReference type="SAM" id="SignalP"/>
    </source>
</evidence>
<dbReference type="Proteomes" id="UP000663834">
    <property type="component" value="Unassembled WGS sequence"/>
</dbReference>
<dbReference type="EMBL" id="CAJNOW010020639">
    <property type="protein sequence ID" value="CAF1680544.1"/>
    <property type="molecule type" value="Genomic_DNA"/>
</dbReference>
<dbReference type="Proteomes" id="UP000663824">
    <property type="component" value="Unassembled WGS sequence"/>
</dbReference>
<feature type="domain" description="WAP" evidence="2">
    <location>
        <begin position="26"/>
        <end position="87"/>
    </location>
</feature>
<evidence type="ECO:0000313" key="5">
    <source>
        <dbReference type="Proteomes" id="UP000663834"/>
    </source>
</evidence>
<feature type="chain" id="PRO_5035689052" description="WAP domain-containing protein" evidence="1">
    <location>
        <begin position="20"/>
        <end position="171"/>
    </location>
</feature>
<dbReference type="GO" id="GO:0005576">
    <property type="term" value="C:extracellular region"/>
    <property type="evidence" value="ECO:0007669"/>
    <property type="project" value="InterPro"/>
</dbReference>
<organism evidence="3 5">
    <name type="scientific">Rotaria magnacalcarata</name>
    <dbReference type="NCBI Taxonomy" id="392030"/>
    <lineage>
        <taxon>Eukaryota</taxon>
        <taxon>Metazoa</taxon>
        <taxon>Spiralia</taxon>
        <taxon>Gnathifera</taxon>
        <taxon>Rotifera</taxon>
        <taxon>Eurotatoria</taxon>
        <taxon>Bdelloidea</taxon>
        <taxon>Philodinida</taxon>
        <taxon>Philodinidae</taxon>
        <taxon>Rotaria</taxon>
    </lineage>
</organism>
<dbReference type="GO" id="GO:0030414">
    <property type="term" value="F:peptidase inhibitor activity"/>
    <property type="evidence" value="ECO:0007669"/>
    <property type="project" value="InterPro"/>
</dbReference>
<sequence length="171" mass="19412">MRSFSILVLLLLFCYGVECLKKRQLQETHAGYCPIPVMICHVHCSPDSTARLCANNPHCCTRDSQCASNEKCCRPACGCGNRCIKAQENYYSMCYSLGVMRRSASTFSTRNDEEIWGKLIKLANIEMSSSEDEEIEYQYGEDTSNYSTEILKSLTPPGMLPYKLNYAYSQF</sequence>
<dbReference type="PROSITE" id="PS51390">
    <property type="entry name" value="WAP"/>
    <property type="match status" value="1"/>
</dbReference>
<gene>
    <name evidence="3" type="ORF">KQP761_LOCUS36450</name>
    <name evidence="4" type="ORF">MBJ925_LOCUS6801</name>
</gene>
<keyword evidence="1" id="KW-0732">Signal</keyword>
<reference evidence="3" key="1">
    <citation type="submission" date="2021-02" db="EMBL/GenBank/DDBJ databases">
        <authorList>
            <person name="Nowell W R."/>
        </authorList>
    </citation>
    <scope>NUCLEOTIDE SEQUENCE</scope>
</reference>